<dbReference type="InterPro" id="IPR029069">
    <property type="entry name" value="HotDog_dom_sf"/>
</dbReference>
<evidence type="ECO:0000313" key="2">
    <source>
        <dbReference type="Proteomes" id="UP000185936"/>
    </source>
</evidence>
<name>A0A1N7EYU6_9EURY</name>
<dbReference type="STRING" id="308853.SAMN05421752_105188"/>
<accession>A0A1N7EYU6</accession>
<sequence length="128" mass="14345">MGRPTAGETHTFERTFTTDEVERFAELSGDRQDQHTEPDEGGQLLVHGLLTATLPTKIGGDLEVLATEMTFQFRQPVYTGEQITCLWTFDTVDERDDRYAVTVDIECTNNDAESVLTGDIEGLIWKTS</sequence>
<dbReference type="RefSeq" id="WP_076608872.1">
    <property type="nucleotide sequence ID" value="NZ_FTNR01000005.1"/>
</dbReference>
<evidence type="ECO:0000313" key="1">
    <source>
        <dbReference type="EMBL" id="SIR93241.1"/>
    </source>
</evidence>
<gene>
    <name evidence="1" type="ORF">SAMN05421752_105188</name>
</gene>
<keyword evidence="2" id="KW-1185">Reference proteome</keyword>
<dbReference type="SUPFAM" id="SSF54637">
    <property type="entry name" value="Thioesterase/thiol ester dehydrase-isomerase"/>
    <property type="match status" value="1"/>
</dbReference>
<dbReference type="AlphaFoldDB" id="A0A1N7EYU6"/>
<reference evidence="2" key="1">
    <citation type="submission" date="2017-01" db="EMBL/GenBank/DDBJ databases">
        <authorList>
            <person name="Varghese N."/>
            <person name="Submissions S."/>
        </authorList>
    </citation>
    <scope>NUCLEOTIDE SEQUENCE [LARGE SCALE GENOMIC DNA]</scope>
    <source>
        <strain evidence="2">type strain: HArc-</strain>
    </source>
</reference>
<organism evidence="1 2">
    <name type="scientific">Natronorubrum thiooxidans</name>
    <dbReference type="NCBI Taxonomy" id="308853"/>
    <lineage>
        <taxon>Archaea</taxon>
        <taxon>Methanobacteriati</taxon>
        <taxon>Methanobacteriota</taxon>
        <taxon>Stenosarchaea group</taxon>
        <taxon>Halobacteria</taxon>
        <taxon>Halobacteriales</taxon>
        <taxon>Natrialbaceae</taxon>
        <taxon>Natronorubrum</taxon>
    </lineage>
</organism>
<proteinExistence type="predicted"/>
<dbReference type="OrthoDB" id="167740at2157"/>
<dbReference type="Proteomes" id="UP000185936">
    <property type="component" value="Unassembled WGS sequence"/>
</dbReference>
<dbReference type="EMBL" id="FTNR01000005">
    <property type="protein sequence ID" value="SIR93241.1"/>
    <property type="molecule type" value="Genomic_DNA"/>
</dbReference>
<dbReference type="Gene3D" id="3.10.129.10">
    <property type="entry name" value="Hotdog Thioesterase"/>
    <property type="match status" value="1"/>
</dbReference>
<protein>
    <submittedName>
        <fullName evidence="1">Acyl dehydratase</fullName>
    </submittedName>
</protein>